<protein>
    <submittedName>
        <fullName evidence="2">Uncharacterized protein</fullName>
    </submittedName>
</protein>
<comment type="caution">
    <text evidence="2">The sequence shown here is derived from an EMBL/GenBank/DDBJ whole genome shotgun (WGS) entry which is preliminary data.</text>
</comment>
<dbReference type="EMBL" id="JACHNF010000001">
    <property type="protein sequence ID" value="MBB5977857.1"/>
    <property type="molecule type" value="Genomic_DNA"/>
</dbReference>
<evidence type="ECO:0000313" key="3">
    <source>
        <dbReference type="Proteomes" id="UP000558997"/>
    </source>
</evidence>
<organism evidence="2 3">
    <name type="scientific">Kribbella solani</name>
    <dbReference type="NCBI Taxonomy" id="236067"/>
    <lineage>
        <taxon>Bacteria</taxon>
        <taxon>Bacillati</taxon>
        <taxon>Actinomycetota</taxon>
        <taxon>Actinomycetes</taxon>
        <taxon>Propionibacteriales</taxon>
        <taxon>Kribbellaceae</taxon>
        <taxon>Kribbella</taxon>
    </lineage>
</organism>
<accession>A0A841DN71</accession>
<dbReference type="AlphaFoldDB" id="A0A841DN71"/>
<sequence length="69" mass="7421">MSNQVQLGTAYAGGSFGGSWMSERIRDDLPGYLIAPLENRTRSALFGFDNSVISDLADRTVRLAVGGLE</sequence>
<gene>
    <name evidence="2" type="ORF">HDA44_001198</name>
</gene>
<dbReference type="Proteomes" id="UP000558997">
    <property type="component" value="Unassembled WGS sequence"/>
</dbReference>
<dbReference type="RefSeq" id="WP_184844892.1">
    <property type="nucleotide sequence ID" value="NZ_BAAAVN010000011.1"/>
</dbReference>
<reference evidence="2 3" key="1">
    <citation type="submission" date="2020-08" db="EMBL/GenBank/DDBJ databases">
        <title>Sequencing the genomes of 1000 actinobacteria strains.</title>
        <authorList>
            <person name="Klenk H.-P."/>
        </authorList>
    </citation>
    <scope>NUCLEOTIDE SEQUENCE [LARGE SCALE GENOMIC DNA]</scope>
    <source>
        <strain evidence="2 3">DSM 17294</strain>
    </source>
</reference>
<keyword evidence="3" id="KW-1185">Reference proteome</keyword>
<feature type="region of interest" description="Disordered" evidence="1">
    <location>
        <begin position="1"/>
        <end position="20"/>
    </location>
</feature>
<evidence type="ECO:0000313" key="2">
    <source>
        <dbReference type="EMBL" id="MBB5977857.1"/>
    </source>
</evidence>
<proteinExistence type="predicted"/>
<evidence type="ECO:0000256" key="1">
    <source>
        <dbReference type="SAM" id="MobiDB-lite"/>
    </source>
</evidence>
<name>A0A841DN71_9ACTN</name>